<protein>
    <submittedName>
        <fullName evidence="1">MTH1187 family thiamine-binding protein</fullName>
    </submittedName>
</protein>
<evidence type="ECO:0000313" key="1">
    <source>
        <dbReference type="EMBL" id="MFM9328946.1"/>
    </source>
</evidence>
<keyword evidence="2" id="KW-1185">Reference proteome</keyword>
<accession>A0ACC7NY01</accession>
<evidence type="ECO:0000313" key="2">
    <source>
        <dbReference type="Proteomes" id="UP001631969"/>
    </source>
</evidence>
<organism evidence="1 2">
    <name type="scientific">Paenibacillus mesotrionivorans</name>
    <dbReference type="NCBI Taxonomy" id="3160968"/>
    <lineage>
        <taxon>Bacteria</taxon>
        <taxon>Bacillati</taxon>
        <taxon>Bacillota</taxon>
        <taxon>Bacilli</taxon>
        <taxon>Bacillales</taxon>
        <taxon>Paenibacillaceae</taxon>
        <taxon>Paenibacillus</taxon>
    </lineage>
</organism>
<name>A0ACC7NY01_9BACL</name>
<dbReference type="EMBL" id="JBJURJ010000007">
    <property type="protein sequence ID" value="MFM9328946.1"/>
    <property type="molecule type" value="Genomic_DNA"/>
</dbReference>
<gene>
    <name evidence="1" type="ORF">ACI1P1_11675</name>
</gene>
<comment type="caution">
    <text evidence="1">The sequence shown here is derived from an EMBL/GenBank/DDBJ whole genome shotgun (WGS) entry which is preliminary data.</text>
</comment>
<reference evidence="1" key="1">
    <citation type="submission" date="2024-12" db="EMBL/GenBank/DDBJ databases">
        <authorList>
            <person name="Wu N."/>
        </authorList>
    </citation>
    <scope>NUCLEOTIDE SEQUENCE</scope>
    <source>
        <strain evidence="1">P15</strain>
    </source>
</reference>
<dbReference type="Proteomes" id="UP001631969">
    <property type="component" value="Unassembled WGS sequence"/>
</dbReference>
<proteinExistence type="predicted"/>
<sequence length="101" mass="11185">MAIVEVTIVPLGTGSPSVSHYVAEVHKVLEQAEEAVKFQLTPMSTIIEGELDQLLAVVRRMHEVPFLKGAARVSTTIKIDDRRDKAATMESKLQSVRDKLE</sequence>